<gene>
    <name evidence="2" type="ORF">NDU88_005406</name>
</gene>
<dbReference type="AlphaFoldDB" id="A0AAV7NNY1"/>
<sequence>MEGRPTRWGPQAGQVSVDVYSTLPADESLPPWSLAARIHLPKALRHPGIGPEAHRQQPTVQPGKMVALA</sequence>
<accession>A0AAV7NNY1</accession>
<comment type="caution">
    <text evidence="2">The sequence shown here is derived from an EMBL/GenBank/DDBJ whole genome shotgun (WGS) entry which is preliminary data.</text>
</comment>
<dbReference type="Proteomes" id="UP001066276">
    <property type="component" value="Chromosome 8"/>
</dbReference>
<evidence type="ECO:0000313" key="2">
    <source>
        <dbReference type="EMBL" id="KAJ1117206.1"/>
    </source>
</evidence>
<protein>
    <submittedName>
        <fullName evidence="2">Uncharacterized protein</fullName>
    </submittedName>
</protein>
<evidence type="ECO:0000256" key="1">
    <source>
        <dbReference type="SAM" id="MobiDB-lite"/>
    </source>
</evidence>
<evidence type="ECO:0000313" key="3">
    <source>
        <dbReference type="Proteomes" id="UP001066276"/>
    </source>
</evidence>
<reference evidence="2" key="1">
    <citation type="journal article" date="2022" name="bioRxiv">
        <title>Sequencing and chromosome-scale assembly of the giantPleurodeles waltlgenome.</title>
        <authorList>
            <person name="Brown T."/>
            <person name="Elewa A."/>
            <person name="Iarovenko S."/>
            <person name="Subramanian E."/>
            <person name="Araus A.J."/>
            <person name="Petzold A."/>
            <person name="Susuki M."/>
            <person name="Suzuki K.-i.T."/>
            <person name="Hayashi T."/>
            <person name="Toyoda A."/>
            <person name="Oliveira C."/>
            <person name="Osipova E."/>
            <person name="Leigh N.D."/>
            <person name="Simon A."/>
            <person name="Yun M.H."/>
        </authorList>
    </citation>
    <scope>NUCLEOTIDE SEQUENCE</scope>
    <source>
        <strain evidence="2">20211129_DDA</strain>
        <tissue evidence="2">Liver</tissue>
    </source>
</reference>
<feature type="region of interest" description="Disordered" evidence="1">
    <location>
        <begin position="45"/>
        <end position="69"/>
    </location>
</feature>
<name>A0AAV7NNY1_PLEWA</name>
<organism evidence="2 3">
    <name type="scientific">Pleurodeles waltl</name>
    <name type="common">Iberian ribbed newt</name>
    <dbReference type="NCBI Taxonomy" id="8319"/>
    <lineage>
        <taxon>Eukaryota</taxon>
        <taxon>Metazoa</taxon>
        <taxon>Chordata</taxon>
        <taxon>Craniata</taxon>
        <taxon>Vertebrata</taxon>
        <taxon>Euteleostomi</taxon>
        <taxon>Amphibia</taxon>
        <taxon>Batrachia</taxon>
        <taxon>Caudata</taxon>
        <taxon>Salamandroidea</taxon>
        <taxon>Salamandridae</taxon>
        <taxon>Pleurodelinae</taxon>
        <taxon>Pleurodeles</taxon>
    </lineage>
</organism>
<proteinExistence type="predicted"/>
<dbReference type="EMBL" id="JANPWB010000012">
    <property type="protein sequence ID" value="KAJ1117206.1"/>
    <property type="molecule type" value="Genomic_DNA"/>
</dbReference>
<keyword evidence="3" id="KW-1185">Reference proteome</keyword>